<dbReference type="EMBL" id="JAKOGI010002416">
    <property type="protein sequence ID" value="KAJ8422046.1"/>
    <property type="molecule type" value="Genomic_DNA"/>
</dbReference>
<proteinExistence type="predicted"/>
<dbReference type="Proteomes" id="UP001153076">
    <property type="component" value="Unassembled WGS sequence"/>
</dbReference>
<evidence type="ECO:0000256" key="1">
    <source>
        <dbReference type="SAM" id="MobiDB-lite"/>
    </source>
</evidence>
<sequence>MIEVFNDLINGGTSFKANNGFKPWFLNTVVEKHKAKLPESDLKAQPHVHSLLRHFKGVYNVVHDMNCTSGFRRDPKTKLVVGEKEVLEANAKRKTDPYYEDLYIIFVKNGEEIKDEEENEESSKKDEPKFSYGQEPSGVETSSREFGNLVKWVRASDNLVKGLSEVASILEKEISAASSNITQVISFNVKFSEKHSKLNEELANLGLTTMERH</sequence>
<dbReference type="OrthoDB" id="618098at2759"/>
<accession>A0A9Q1JJ17</accession>
<dbReference type="PANTHER" id="PTHR46250">
    <property type="entry name" value="MYB/SANT-LIKE DNA-BINDING DOMAIN PROTEIN-RELATED"/>
    <property type="match status" value="1"/>
</dbReference>
<feature type="region of interest" description="Disordered" evidence="1">
    <location>
        <begin position="114"/>
        <end position="141"/>
    </location>
</feature>
<dbReference type="PANTHER" id="PTHR46250:SF17">
    <property type="entry name" value="MYB_SANT-LIKE DOMAIN-CONTAINING PROTEIN"/>
    <property type="match status" value="1"/>
</dbReference>
<reference evidence="2" key="1">
    <citation type="submission" date="2022-04" db="EMBL/GenBank/DDBJ databases">
        <title>Carnegiea gigantea Genome sequencing and assembly v2.</title>
        <authorList>
            <person name="Copetti D."/>
            <person name="Sanderson M.J."/>
            <person name="Burquez A."/>
            <person name="Wojciechowski M.F."/>
        </authorList>
    </citation>
    <scope>NUCLEOTIDE SEQUENCE</scope>
    <source>
        <strain evidence="2">SGP5-SGP5p</strain>
        <tissue evidence="2">Aerial part</tissue>
    </source>
</reference>
<comment type="caution">
    <text evidence="2">The sequence shown here is derived from an EMBL/GenBank/DDBJ whole genome shotgun (WGS) entry which is preliminary data.</text>
</comment>
<name>A0A9Q1JJ17_9CARY</name>
<evidence type="ECO:0000313" key="2">
    <source>
        <dbReference type="EMBL" id="KAJ8422046.1"/>
    </source>
</evidence>
<gene>
    <name evidence="2" type="ORF">Cgig2_003818</name>
</gene>
<protein>
    <submittedName>
        <fullName evidence="2">Uncharacterized protein</fullName>
    </submittedName>
</protein>
<keyword evidence="3" id="KW-1185">Reference proteome</keyword>
<organism evidence="2 3">
    <name type="scientific">Carnegiea gigantea</name>
    <dbReference type="NCBI Taxonomy" id="171969"/>
    <lineage>
        <taxon>Eukaryota</taxon>
        <taxon>Viridiplantae</taxon>
        <taxon>Streptophyta</taxon>
        <taxon>Embryophyta</taxon>
        <taxon>Tracheophyta</taxon>
        <taxon>Spermatophyta</taxon>
        <taxon>Magnoliopsida</taxon>
        <taxon>eudicotyledons</taxon>
        <taxon>Gunneridae</taxon>
        <taxon>Pentapetalae</taxon>
        <taxon>Caryophyllales</taxon>
        <taxon>Cactineae</taxon>
        <taxon>Cactaceae</taxon>
        <taxon>Cactoideae</taxon>
        <taxon>Echinocereeae</taxon>
        <taxon>Carnegiea</taxon>
    </lineage>
</organism>
<dbReference type="AlphaFoldDB" id="A0A9Q1JJ17"/>
<evidence type="ECO:0000313" key="3">
    <source>
        <dbReference type="Proteomes" id="UP001153076"/>
    </source>
</evidence>